<sequence length="287" mass="30999">MRAKITGTGWAILSVAIFSGWFVVTLLGFHHRLQVWDIMALRFGVSALLLTPVLLFGALKVPLGRWTQGIPLAFLWGVPFIFFLGTGIQWTSAILASAITPAMMPVFAGLLAWLVLGTKPRAWPFIGYALIVVGLMVLTTVYGMKNGWPNMAGIAFLLLASMMWATFTMRVRRTGFSSIQATALICFWSAAFYFPIYFATGVTSLSSISITELIYQSVYQGILMSVVAVFSFNRAVVILGPRAAASIIALVPVSVTLLSTVVFGEFPSPGTLLADFLIAVGVITAAK</sequence>
<dbReference type="Proteomes" id="UP000480266">
    <property type="component" value="Unassembled WGS sequence"/>
</dbReference>
<evidence type="ECO:0000256" key="6">
    <source>
        <dbReference type="SAM" id="Phobius"/>
    </source>
</evidence>
<dbReference type="EMBL" id="JAAMRR010000768">
    <property type="protein sequence ID" value="NGX96475.1"/>
    <property type="molecule type" value="Genomic_DNA"/>
</dbReference>
<organism evidence="8 9">
    <name type="scientific">Candidatus Afipia apatlaquensis</name>
    <dbReference type="NCBI Taxonomy" id="2712852"/>
    <lineage>
        <taxon>Bacteria</taxon>
        <taxon>Pseudomonadati</taxon>
        <taxon>Pseudomonadota</taxon>
        <taxon>Alphaproteobacteria</taxon>
        <taxon>Hyphomicrobiales</taxon>
        <taxon>Nitrobacteraceae</taxon>
        <taxon>Afipia</taxon>
    </lineage>
</organism>
<feature type="domain" description="EamA" evidence="7">
    <location>
        <begin position="152"/>
        <end position="283"/>
    </location>
</feature>
<dbReference type="GO" id="GO:0005886">
    <property type="term" value="C:plasma membrane"/>
    <property type="evidence" value="ECO:0007669"/>
    <property type="project" value="UniProtKB-SubCell"/>
</dbReference>
<keyword evidence="5 6" id="KW-0472">Membrane</keyword>
<evidence type="ECO:0000313" key="9">
    <source>
        <dbReference type="Proteomes" id="UP000480266"/>
    </source>
</evidence>
<evidence type="ECO:0000259" key="7">
    <source>
        <dbReference type="Pfam" id="PF00892"/>
    </source>
</evidence>
<gene>
    <name evidence="8" type="ORF">G4V63_15010</name>
</gene>
<dbReference type="PANTHER" id="PTHR32322:SF18">
    <property type="entry name" value="S-ADENOSYLMETHIONINE_S-ADENOSYLHOMOCYSTEINE TRANSPORTER"/>
    <property type="match status" value="1"/>
</dbReference>
<feature type="transmembrane region" description="Helical" evidence="6">
    <location>
        <begin position="123"/>
        <end position="142"/>
    </location>
</feature>
<feature type="transmembrane region" description="Helical" evidence="6">
    <location>
        <begin position="243"/>
        <end position="263"/>
    </location>
</feature>
<keyword evidence="9" id="KW-1185">Reference proteome</keyword>
<feature type="transmembrane region" description="Helical" evidence="6">
    <location>
        <begin position="179"/>
        <end position="198"/>
    </location>
</feature>
<evidence type="ECO:0000256" key="3">
    <source>
        <dbReference type="ARBA" id="ARBA00022692"/>
    </source>
</evidence>
<protein>
    <submittedName>
        <fullName evidence="8">DMT family transporter</fullName>
    </submittedName>
</protein>
<dbReference type="InterPro" id="IPR037185">
    <property type="entry name" value="EmrE-like"/>
</dbReference>
<dbReference type="InterPro" id="IPR000620">
    <property type="entry name" value="EamA_dom"/>
</dbReference>
<keyword evidence="3 6" id="KW-0812">Transmembrane</keyword>
<dbReference type="PANTHER" id="PTHR32322">
    <property type="entry name" value="INNER MEMBRANE TRANSPORTER"/>
    <property type="match status" value="1"/>
</dbReference>
<reference evidence="8" key="1">
    <citation type="submission" date="2020-02" db="EMBL/GenBank/DDBJ databases">
        <title>Draft genome sequence of Candidatus Afipia apatlaquensis IBT-C3, a potential strain for decolorization of textile dyes.</title>
        <authorList>
            <person name="Sanchez-Reyes A."/>
            <person name="Breton-Deval L."/>
            <person name="Mangelson H."/>
            <person name="Sanchez-Flores A."/>
        </authorList>
    </citation>
    <scope>NUCLEOTIDE SEQUENCE [LARGE SCALE GENOMIC DNA]</scope>
    <source>
        <strain evidence="8">IBT-C3</strain>
    </source>
</reference>
<dbReference type="InterPro" id="IPR050638">
    <property type="entry name" value="AA-Vitamin_Transporters"/>
</dbReference>
<feature type="transmembrane region" description="Helical" evidence="6">
    <location>
        <begin position="94"/>
        <end position="116"/>
    </location>
</feature>
<evidence type="ECO:0000256" key="4">
    <source>
        <dbReference type="ARBA" id="ARBA00022989"/>
    </source>
</evidence>
<accession>A0A7C9VLK4</accession>
<dbReference type="AlphaFoldDB" id="A0A7C9VLK4"/>
<evidence type="ECO:0000256" key="2">
    <source>
        <dbReference type="ARBA" id="ARBA00022475"/>
    </source>
</evidence>
<evidence type="ECO:0000313" key="8">
    <source>
        <dbReference type="EMBL" id="NGX96475.1"/>
    </source>
</evidence>
<comment type="caution">
    <text evidence="8">The sequence shown here is derived from an EMBL/GenBank/DDBJ whole genome shotgun (WGS) entry which is preliminary data.</text>
</comment>
<dbReference type="Pfam" id="PF00892">
    <property type="entry name" value="EamA"/>
    <property type="match status" value="2"/>
</dbReference>
<comment type="subcellular location">
    <subcellularLocation>
        <location evidence="1">Cell membrane</location>
        <topology evidence="1">Multi-pass membrane protein</topology>
    </subcellularLocation>
</comment>
<feature type="transmembrane region" description="Helical" evidence="6">
    <location>
        <begin position="218"/>
        <end position="236"/>
    </location>
</feature>
<feature type="domain" description="EamA" evidence="7">
    <location>
        <begin position="7"/>
        <end position="139"/>
    </location>
</feature>
<proteinExistence type="predicted"/>
<evidence type="ECO:0000256" key="1">
    <source>
        <dbReference type="ARBA" id="ARBA00004651"/>
    </source>
</evidence>
<keyword evidence="4 6" id="KW-1133">Transmembrane helix</keyword>
<feature type="transmembrane region" description="Helical" evidence="6">
    <location>
        <begin position="148"/>
        <end position="167"/>
    </location>
</feature>
<feature type="transmembrane region" description="Helical" evidence="6">
    <location>
        <begin position="7"/>
        <end position="29"/>
    </location>
</feature>
<feature type="transmembrane region" description="Helical" evidence="6">
    <location>
        <begin position="35"/>
        <end position="58"/>
    </location>
</feature>
<evidence type="ECO:0000256" key="5">
    <source>
        <dbReference type="ARBA" id="ARBA00023136"/>
    </source>
</evidence>
<keyword evidence="2" id="KW-1003">Cell membrane</keyword>
<name>A0A7C9VLK4_9BRAD</name>
<dbReference type="SUPFAM" id="SSF103481">
    <property type="entry name" value="Multidrug resistance efflux transporter EmrE"/>
    <property type="match status" value="2"/>
</dbReference>
<feature type="transmembrane region" description="Helical" evidence="6">
    <location>
        <begin position="70"/>
        <end position="88"/>
    </location>
</feature>